<evidence type="ECO:0000313" key="1">
    <source>
        <dbReference type="EMBL" id="QEL14091.1"/>
    </source>
</evidence>
<protein>
    <submittedName>
        <fullName evidence="1">N-acetyltransferase</fullName>
    </submittedName>
</protein>
<dbReference type="Proteomes" id="UP000324974">
    <property type="component" value="Chromosome"/>
</dbReference>
<dbReference type="GO" id="GO:0016740">
    <property type="term" value="F:transferase activity"/>
    <property type="evidence" value="ECO:0007669"/>
    <property type="project" value="UniProtKB-KW"/>
</dbReference>
<keyword evidence="2" id="KW-1185">Reference proteome</keyword>
<proteinExistence type="predicted"/>
<organism evidence="1 2">
    <name type="scientific">Limnoglobus roseus</name>
    <dbReference type="NCBI Taxonomy" id="2598579"/>
    <lineage>
        <taxon>Bacteria</taxon>
        <taxon>Pseudomonadati</taxon>
        <taxon>Planctomycetota</taxon>
        <taxon>Planctomycetia</taxon>
        <taxon>Gemmatales</taxon>
        <taxon>Gemmataceae</taxon>
        <taxon>Limnoglobus</taxon>
    </lineage>
</organism>
<name>A0A5C1A4Q5_9BACT</name>
<gene>
    <name evidence="1" type="ORF">PX52LOC_00955</name>
</gene>
<keyword evidence="1" id="KW-0808">Transferase</keyword>
<accession>A0A5C1A4Q5</accession>
<dbReference type="EMBL" id="CP042425">
    <property type="protein sequence ID" value="QEL14091.1"/>
    <property type="molecule type" value="Genomic_DNA"/>
</dbReference>
<dbReference type="KEGG" id="lrs:PX52LOC_00955"/>
<dbReference type="AlphaFoldDB" id="A0A5C1A4Q5"/>
<evidence type="ECO:0000313" key="2">
    <source>
        <dbReference type="Proteomes" id="UP000324974"/>
    </source>
</evidence>
<reference evidence="2" key="1">
    <citation type="submission" date="2019-08" db="EMBL/GenBank/DDBJ databases">
        <title>Limnoglobus roseus gen. nov., sp. nov., a novel freshwater planctomycete with a giant genome from the family Gemmataceae.</title>
        <authorList>
            <person name="Kulichevskaya I.S."/>
            <person name="Naumoff D.G."/>
            <person name="Miroshnikov K."/>
            <person name="Ivanova A."/>
            <person name="Philippov D.A."/>
            <person name="Hakobyan A."/>
            <person name="Rijpstra I.C."/>
            <person name="Sinninghe Damste J.S."/>
            <person name="Liesack W."/>
            <person name="Dedysh S.N."/>
        </authorList>
    </citation>
    <scope>NUCLEOTIDE SEQUENCE [LARGE SCALE GENOMIC DNA]</scope>
    <source>
        <strain evidence="2">PX52</strain>
    </source>
</reference>
<sequence length="88" mass="9685">MMNAMIPLHRDRDFTFRFAEDRMIPRFHLEGVETGRSIAVYRLNPETGGRLDLITTAVTGDGGWVTLAEPILVRAGEGFIAVPSEPGA</sequence>